<feature type="transmembrane region" description="Helical" evidence="4">
    <location>
        <begin position="432"/>
        <end position="455"/>
    </location>
</feature>
<reference evidence="6" key="1">
    <citation type="submission" date="2022-07" db="EMBL/GenBank/DDBJ databases">
        <title>Phylogenomic reconstructions and comparative analyses of Kickxellomycotina fungi.</title>
        <authorList>
            <person name="Reynolds N.K."/>
            <person name="Stajich J.E."/>
            <person name="Barry K."/>
            <person name="Grigoriev I.V."/>
            <person name="Crous P."/>
            <person name="Smith M.E."/>
        </authorList>
    </citation>
    <scope>NUCLEOTIDE SEQUENCE</scope>
    <source>
        <strain evidence="6">RSA 476</strain>
    </source>
</reference>
<feature type="transmembrane region" description="Helical" evidence="4">
    <location>
        <begin position="205"/>
        <end position="226"/>
    </location>
</feature>
<dbReference type="PANTHER" id="PTHR11360">
    <property type="entry name" value="MONOCARBOXYLATE TRANSPORTER"/>
    <property type="match status" value="1"/>
</dbReference>
<name>A0A9W8IP76_9FUNG</name>
<feature type="transmembrane region" description="Helical" evidence="4">
    <location>
        <begin position="398"/>
        <end position="420"/>
    </location>
</feature>
<feature type="transmembrane region" description="Helical" evidence="4">
    <location>
        <begin position="175"/>
        <end position="193"/>
    </location>
</feature>
<evidence type="ECO:0000256" key="4">
    <source>
        <dbReference type="SAM" id="Phobius"/>
    </source>
</evidence>
<feature type="compositionally biased region" description="Basic and acidic residues" evidence="3">
    <location>
        <begin position="1"/>
        <end position="10"/>
    </location>
</feature>
<evidence type="ECO:0000313" key="7">
    <source>
        <dbReference type="Proteomes" id="UP001140074"/>
    </source>
</evidence>
<keyword evidence="4" id="KW-0812">Transmembrane</keyword>
<dbReference type="InterPro" id="IPR050327">
    <property type="entry name" value="Proton-linked_MCT"/>
</dbReference>
<dbReference type="PANTHER" id="PTHR11360:SF284">
    <property type="entry name" value="EG:103B4.3 PROTEIN-RELATED"/>
    <property type="match status" value="1"/>
</dbReference>
<dbReference type="PROSITE" id="PS50850">
    <property type="entry name" value="MFS"/>
    <property type="match status" value="1"/>
</dbReference>
<organism evidence="6 7">
    <name type="scientific">Coemansia aciculifera</name>
    <dbReference type="NCBI Taxonomy" id="417176"/>
    <lineage>
        <taxon>Eukaryota</taxon>
        <taxon>Fungi</taxon>
        <taxon>Fungi incertae sedis</taxon>
        <taxon>Zoopagomycota</taxon>
        <taxon>Kickxellomycotina</taxon>
        <taxon>Kickxellomycetes</taxon>
        <taxon>Kickxellales</taxon>
        <taxon>Kickxellaceae</taxon>
        <taxon>Coemansia</taxon>
    </lineage>
</organism>
<accession>A0A9W8IP76</accession>
<protein>
    <recommendedName>
        <fullName evidence="5">Major facilitator superfamily (MFS) profile domain-containing protein</fullName>
    </recommendedName>
</protein>
<proteinExistence type="inferred from homology"/>
<dbReference type="InterPro" id="IPR020846">
    <property type="entry name" value="MFS_dom"/>
</dbReference>
<dbReference type="Pfam" id="PF07690">
    <property type="entry name" value="MFS_1"/>
    <property type="match status" value="1"/>
</dbReference>
<feature type="transmembrane region" description="Helical" evidence="4">
    <location>
        <begin position="307"/>
        <end position="328"/>
    </location>
</feature>
<keyword evidence="4" id="KW-1133">Transmembrane helix</keyword>
<feature type="transmembrane region" description="Helical" evidence="4">
    <location>
        <begin position="374"/>
        <end position="392"/>
    </location>
</feature>
<dbReference type="AlphaFoldDB" id="A0A9W8IP76"/>
<dbReference type="Gene3D" id="1.20.1250.20">
    <property type="entry name" value="MFS general substrate transporter like domains"/>
    <property type="match status" value="2"/>
</dbReference>
<evidence type="ECO:0000256" key="1">
    <source>
        <dbReference type="ARBA" id="ARBA00004141"/>
    </source>
</evidence>
<dbReference type="SUPFAM" id="SSF103473">
    <property type="entry name" value="MFS general substrate transporter"/>
    <property type="match status" value="1"/>
</dbReference>
<feature type="transmembrane region" description="Helical" evidence="4">
    <location>
        <begin position="467"/>
        <end position="489"/>
    </location>
</feature>
<dbReference type="GO" id="GO:0022857">
    <property type="term" value="F:transmembrane transporter activity"/>
    <property type="evidence" value="ECO:0007669"/>
    <property type="project" value="InterPro"/>
</dbReference>
<comment type="subcellular location">
    <subcellularLocation>
        <location evidence="1">Membrane</location>
        <topology evidence="1">Multi-pass membrane protein</topology>
    </subcellularLocation>
</comment>
<comment type="similarity">
    <text evidence="2">Belongs to the major facilitator superfamily. Monocarboxylate porter (TC 2.A.1.13) family.</text>
</comment>
<feature type="transmembrane region" description="Helical" evidence="4">
    <location>
        <begin position="142"/>
        <end position="168"/>
    </location>
</feature>
<feature type="compositionally biased region" description="Polar residues" evidence="3">
    <location>
        <begin position="12"/>
        <end position="21"/>
    </location>
</feature>
<dbReference type="GO" id="GO:0016020">
    <property type="term" value="C:membrane"/>
    <property type="evidence" value="ECO:0007669"/>
    <property type="project" value="UniProtKB-SubCell"/>
</dbReference>
<gene>
    <name evidence="6" type="ORF">GGH94_000664</name>
</gene>
<dbReference type="InterPro" id="IPR036259">
    <property type="entry name" value="MFS_trans_sf"/>
</dbReference>
<feature type="transmembrane region" description="Helical" evidence="4">
    <location>
        <begin position="264"/>
        <end position="286"/>
    </location>
</feature>
<evidence type="ECO:0000259" key="5">
    <source>
        <dbReference type="PROSITE" id="PS50850"/>
    </source>
</evidence>
<feature type="domain" description="Major facilitator superfamily (MFS) profile" evidence="5">
    <location>
        <begin position="104"/>
        <end position="493"/>
    </location>
</feature>
<dbReference type="EMBL" id="JANBUY010000013">
    <property type="protein sequence ID" value="KAJ2867697.1"/>
    <property type="molecule type" value="Genomic_DNA"/>
</dbReference>
<feature type="transmembrane region" description="Helical" evidence="4">
    <location>
        <begin position="104"/>
        <end position="122"/>
    </location>
</feature>
<feature type="transmembrane region" description="Helical" evidence="4">
    <location>
        <begin position="348"/>
        <end position="367"/>
    </location>
</feature>
<comment type="caution">
    <text evidence="6">The sequence shown here is derived from an EMBL/GenBank/DDBJ whole genome shotgun (WGS) entry which is preliminary data.</text>
</comment>
<evidence type="ECO:0000256" key="2">
    <source>
        <dbReference type="ARBA" id="ARBA00006727"/>
    </source>
</evidence>
<evidence type="ECO:0000313" key="6">
    <source>
        <dbReference type="EMBL" id="KAJ2867697.1"/>
    </source>
</evidence>
<keyword evidence="4" id="KW-0472">Membrane</keyword>
<keyword evidence="7" id="KW-1185">Reference proteome</keyword>
<evidence type="ECO:0000256" key="3">
    <source>
        <dbReference type="SAM" id="MobiDB-lite"/>
    </source>
</evidence>
<feature type="region of interest" description="Disordered" evidence="3">
    <location>
        <begin position="1"/>
        <end position="45"/>
    </location>
</feature>
<feature type="transmembrane region" description="Helical" evidence="4">
    <location>
        <begin position="233"/>
        <end position="252"/>
    </location>
</feature>
<sequence length="497" mass="53423">MASDMSEHHTHGQLTNSSDQHLSTTGRDDTGSTTLLFGGRPSPLQSDVTEKVAQLSQVSEACLDIRGNTESEVVTETKWNAVQFVAAADLRAENATDKDPDSPYAWMVIFACLISLMLSIGINDAYGVYQQHYQLTEFPNATTAIISWIGTTQFLVMCVGGTFSGFLCEHFDTRVMSAVGAIVMGVALIAGSFCKTVQTLMLTQGLLYGIGASFPFVAGTSIPTQWFTKRRGLATGIALSGSGLGGMWMTSATQSLIDSVGRPWAMRVTGIVACVAVLAISPWMRVRLVPSQSEKIIDWSLLRDVRFNLFMGAATFAVAAYFGPFYQLPSYSVVVLHKSATWGTNMDTLMNGLSVLGRLAVGFLADFTGPLNLFIINTFLAAASLLVLWVPFDSVGTLIAVDLLFGFAIGGIVSVIPVVAAQVFGLARLPSIIGLLFIGYFIGGLLGVPPMSALLDDVGHRTDYTSSIWYMAILPVCSLIFSVAMRFLLTRNLCTKV</sequence>
<dbReference type="InterPro" id="IPR011701">
    <property type="entry name" value="MFS"/>
</dbReference>
<dbReference type="Proteomes" id="UP001140074">
    <property type="component" value="Unassembled WGS sequence"/>
</dbReference>